<keyword evidence="1" id="KW-0560">Oxidoreductase</keyword>
<dbReference type="Gene3D" id="3.40.50.360">
    <property type="match status" value="1"/>
</dbReference>
<protein>
    <submittedName>
        <fullName evidence="4">NAD(P)H dehydrogenase</fullName>
    </submittedName>
</protein>
<evidence type="ECO:0000313" key="5">
    <source>
        <dbReference type="Proteomes" id="UP000262954"/>
    </source>
</evidence>
<dbReference type="EMBL" id="DNWC01000042">
    <property type="protein sequence ID" value="HBJ07914.1"/>
    <property type="molecule type" value="Genomic_DNA"/>
</dbReference>
<dbReference type="InterPro" id="IPR046980">
    <property type="entry name" value="KefG/KefF"/>
</dbReference>
<evidence type="ECO:0000259" key="3">
    <source>
        <dbReference type="Pfam" id="PF02525"/>
    </source>
</evidence>
<evidence type="ECO:0000256" key="2">
    <source>
        <dbReference type="SAM" id="SignalP"/>
    </source>
</evidence>
<dbReference type="AlphaFoldDB" id="A0A354M075"/>
<dbReference type="PROSITE" id="PS51257">
    <property type="entry name" value="PROKAR_LIPOPROTEIN"/>
    <property type="match status" value="1"/>
</dbReference>
<proteinExistence type="predicted"/>
<organism evidence="4 5">
    <name type="scientific">Coprobacter fastidiosus</name>
    <dbReference type="NCBI Taxonomy" id="1099853"/>
    <lineage>
        <taxon>Bacteria</taxon>
        <taxon>Pseudomonadati</taxon>
        <taxon>Bacteroidota</taxon>
        <taxon>Bacteroidia</taxon>
        <taxon>Bacteroidales</taxon>
        <taxon>Barnesiellaceae</taxon>
        <taxon>Coprobacter</taxon>
    </lineage>
</organism>
<dbReference type="GO" id="GO:0003955">
    <property type="term" value="F:NAD(P)H dehydrogenase (quinone) activity"/>
    <property type="evidence" value="ECO:0007669"/>
    <property type="project" value="TreeGrafter"/>
</dbReference>
<comment type="caution">
    <text evidence="4">The sequence shown here is derived from an EMBL/GenBank/DDBJ whole genome shotgun (WGS) entry which is preliminary data.</text>
</comment>
<dbReference type="GO" id="GO:0009055">
    <property type="term" value="F:electron transfer activity"/>
    <property type="evidence" value="ECO:0007669"/>
    <property type="project" value="TreeGrafter"/>
</dbReference>
<keyword evidence="2" id="KW-0732">Signal</keyword>
<feature type="signal peptide" evidence="2">
    <location>
        <begin position="1"/>
        <end position="23"/>
    </location>
</feature>
<evidence type="ECO:0000256" key="1">
    <source>
        <dbReference type="ARBA" id="ARBA00023002"/>
    </source>
</evidence>
<feature type="domain" description="Flavodoxin-like fold" evidence="3">
    <location>
        <begin position="52"/>
        <end position="214"/>
    </location>
</feature>
<evidence type="ECO:0000313" key="4">
    <source>
        <dbReference type="EMBL" id="HBJ07914.1"/>
    </source>
</evidence>
<dbReference type="GO" id="GO:0010181">
    <property type="term" value="F:FMN binding"/>
    <property type="evidence" value="ECO:0007669"/>
    <property type="project" value="TreeGrafter"/>
</dbReference>
<dbReference type="InterPro" id="IPR029039">
    <property type="entry name" value="Flavoprotein-like_sf"/>
</dbReference>
<dbReference type="PANTHER" id="PTHR47307">
    <property type="entry name" value="GLUTATHIONE-REGULATED POTASSIUM-EFFLUX SYSTEM ANCILLARY PROTEIN KEFG"/>
    <property type="match status" value="1"/>
</dbReference>
<dbReference type="Pfam" id="PF02525">
    <property type="entry name" value="Flavodoxin_2"/>
    <property type="match status" value="1"/>
</dbReference>
<dbReference type="SUPFAM" id="SSF52218">
    <property type="entry name" value="Flavoproteins"/>
    <property type="match status" value="1"/>
</dbReference>
<dbReference type="InterPro" id="IPR003680">
    <property type="entry name" value="Flavodoxin_fold"/>
</dbReference>
<sequence length="224" mass="25129">MKKKISLLTLIVVMIAFVSCKQASKNGNDNQQENSTAMKDSVKTVPVTDAAVIVLLAHPDISKSHMNAALSQAAAGVEGVQVINIYDYPVAPDVYRDIVKQAKGIVYEFPFYWMSAPHLLKQWTDEVFMAFTQEGLIEGKEFMVVTTTGSEEAAYQHDGRNKYTMVEYLRPYEGQANHSKMIWNDPLVVYGNPQDATAAEENLRNGKEEYEARLKAMVERVNTK</sequence>
<feature type="chain" id="PRO_5017015832" evidence="2">
    <location>
        <begin position="24"/>
        <end position="224"/>
    </location>
</feature>
<accession>A0A354M075</accession>
<name>A0A354M075_9BACT</name>
<dbReference type="Proteomes" id="UP000262954">
    <property type="component" value="Unassembled WGS sequence"/>
</dbReference>
<gene>
    <name evidence="4" type="ORF">DDY73_02815</name>
</gene>
<reference evidence="4 5" key="1">
    <citation type="journal article" date="2018" name="Nat. Biotechnol.">
        <title>A standardized bacterial taxonomy based on genome phylogeny substantially revises the tree of life.</title>
        <authorList>
            <person name="Parks D.H."/>
            <person name="Chuvochina M."/>
            <person name="Waite D.W."/>
            <person name="Rinke C."/>
            <person name="Skarshewski A."/>
            <person name="Chaumeil P.A."/>
            <person name="Hugenholtz P."/>
        </authorList>
    </citation>
    <scope>NUCLEOTIDE SEQUENCE [LARGE SCALE GENOMIC DNA]</scope>
    <source>
        <strain evidence="4">UBA11482</strain>
    </source>
</reference>
<dbReference type="PANTHER" id="PTHR47307:SF1">
    <property type="entry name" value="GLUTATHIONE-REGULATED POTASSIUM-EFFLUX SYSTEM ANCILLARY PROTEIN KEFG"/>
    <property type="match status" value="1"/>
</dbReference>